<evidence type="ECO:0000313" key="3">
    <source>
        <dbReference type="Proteomes" id="UP001213000"/>
    </source>
</evidence>
<accession>A0AAD5YVP6</accession>
<evidence type="ECO:0000256" key="1">
    <source>
        <dbReference type="SAM" id="MobiDB-lite"/>
    </source>
</evidence>
<keyword evidence="3" id="KW-1185">Reference proteome</keyword>
<name>A0AAD5YVP6_9AGAR</name>
<dbReference type="InterPro" id="IPR016159">
    <property type="entry name" value="Cullin_repeat-like_dom_sf"/>
</dbReference>
<dbReference type="Gene3D" id="1.20.1310.10">
    <property type="entry name" value="Cullin Repeats"/>
    <property type="match status" value="1"/>
</dbReference>
<sequence>MSLATASSSANPASSFSALWAHLKPAIDYVMSSSSEDEDPPKIDYTLYANIHSSLYNYFAKRCNEVGFAAPDGKLPGHEVYDKLDEYFQNTCKGILLAGPGDGPDLVPYIVSAFQRYNKRASGVKRLTSYVNRHYVRRAVEEEKGWMNLTEALTIARQNLSKTRGPDKRTIAQIKIDSRNLELERWGYKDGDSNEIAAEAEARAESASALDRIVPVLSLAHRRFRIEVLEPLLVYPKSNDKSRPKNRIKQPTGPPPYRPKGRLARAVQNYYDTSPIADVRPILSALDHALSTTGIRPETHLRKRLHYLLTATDR</sequence>
<dbReference type="Proteomes" id="UP001213000">
    <property type="component" value="Unassembled WGS sequence"/>
</dbReference>
<proteinExistence type="predicted"/>
<evidence type="ECO:0000313" key="2">
    <source>
        <dbReference type="EMBL" id="KAJ3576281.1"/>
    </source>
</evidence>
<gene>
    <name evidence="2" type="ORF">NP233_g523</name>
</gene>
<reference evidence="2" key="1">
    <citation type="submission" date="2022-07" db="EMBL/GenBank/DDBJ databases">
        <title>Genome Sequence of Leucocoprinus birnbaumii.</title>
        <authorList>
            <person name="Buettner E."/>
        </authorList>
    </citation>
    <scope>NUCLEOTIDE SEQUENCE</scope>
    <source>
        <strain evidence="2">VT141</strain>
    </source>
</reference>
<comment type="caution">
    <text evidence="2">The sequence shown here is derived from an EMBL/GenBank/DDBJ whole genome shotgun (WGS) entry which is preliminary data.</text>
</comment>
<organism evidence="2 3">
    <name type="scientific">Leucocoprinus birnbaumii</name>
    <dbReference type="NCBI Taxonomy" id="56174"/>
    <lineage>
        <taxon>Eukaryota</taxon>
        <taxon>Fungi</taxon>
        <taxon>Dikarya</taxon>
        <taxon>Basidiomycota</taxon>
        <taxon>Agaricomycotina</taxon>
        <taxon>Agaricomycetes</taxon>
        <taxon>Agaricomycetidae</taxon>
        <taxon>Agaricales</taxon>
        <taxon>Agaricineae</taxon>
        <taxon>Agaricaceae</taxon>
        <taxon>Leucocoprinus</taxon>
    </lineage>
</organism>
<dbReference type="AlphaFoldDB" id="A0AAD5YVP6"/>
<dbReference type="EMBL" id="JANIEX010000015">
    <property type="protein sequence ID" value="KAJ3576281.1"/>
    <property type="molecule type" value="Genomic_DNA"/>
</dbReference>
<feature type="region of interest" description="Disordered" evidence="1">
    <location>
        <begin position="239"/>
        <end position="260"/>
    </location>
</feature>
<dbReference type="SUPFAM" id="SSF74788">
    <property type="entry name" value="Cullin repeat-like"/>
    <property type="match status" value="1"/>
</dbReference>
<protein>
    <submittedName>
        <fullName evidence="2">Uncharacterized protein</fullName>
    </submittedName>
</protein>